<dbReference type="Proteomes" id="UP000066480">
    <property type="component" value="Chromosome"/>
</dbReference>
<dbReference type="SMART" id="SM00354">
    <property type="entry name" value="HTH_LACI"/>
    <property type="match status" value="1"/>
</dbReference>
<proteinExistence type="predicted"/>
<accession>A0A0K1JII0</accession>
<keyword evidence="7" id="KW-1185">Reference proteome</keyword>
<dbReference type="PROSITE" id="PS50932">
    <property type="entry name" value="HTH_LACI_2"/>
    <property type="match status" value="1"/>
</dbReference>
<dbReference type="PANTHER" id="PTHR30146:SF148">
    <property type="entry name" value="HTH-TYPE TRANSCRIPTIONAL REPRESSOR PURR-RELATED"/>
    <property type="match status" value="1"/>
</dbReference>
<gene>
    <name evidence="6" type="ORF">VV02_12625</name>
</gene>
<dbReference type="PATRIC" id="fig|571913.6.peg.2571"/>
<evidence type="ECO:0000256" key="4">
    <source>
        <dbReference type="ARBA" id="ARBA00023163"/>
    </source>
</evidence>
<dbReference type="InterPro" id="IPR010982">
    <property type="entry name" value="Lambda_DNA-bd_dom_sf"/>
</dbReference>
<dbReference type="STRING" id="571913.VV02_12625"/>
<dbReference type="OrthoDB" id="37081at2"/>
<dbReference type="CDD" id="cd01392">
    <property type="entry name" value="HTH_LacI"/>
    <property type="match status" value="1"/>
</dbReference>
<dbReference type="KEGG" id="lmoi:VV02_12625"/>
<dbReference type="GO" id="GO:0003700">
    <property type="term" value="F:DNA-binding transcription factor activity"/>
    <property type="evidence" value="ECO:0007669"/>
    <property type="project" value="TreeGrafter"/>
</dbReference>
<dbReference type="InterPro" id="IPR046335">
    <property type="entry name" value="LacI/GalR-like_sensor"/>
</dbReference>
<feature type="domain" description="HTH lacI-type" evidence="5">
    <location>
        <begin position="2"/>
        <end position="56"/>
    </location>
</feature>
<dbReference type="SUPFAM" id="SSF47413">
    <property type="entry name" value="lambda repressor-like DNA-binding domains"/>
    <property type="match status" value="1"/>
</dbReference>
<organism evidence="6 7">
    <name type="scientific">Luteipulveratus mongoliensis</name>
    <dbReference type="NCBI Taxonomy" id="571913"/>
    <lineage>
        <taxon>Bacteria</taxon>
        <taxon>Bacillati</taxon>
        <taxon>Actinomycetota</taxon>
        <taxon>Actinomycetes</taxon>
        <taxon>Micrococcales</taxon>
        <taxon>Dermacoccaceae</taxon>
        <taxon>Luteipulveratus</taxon>
    </lineage>
</organism>
<dbReference type="Pfam" id="PF13377">
    <property type="entry name" value="Peripla_BP_3"/>
    <property type="match status" value="1"/>
</dbReference>
<keyword evidence="4" id="KW-0804">Transcription</keyword>
<dbReference type="InterPro" id="IPR028082">
    <property type="entry name" value="Peripla_BP_I"/>
</dbReference>
<dbReference type="PRINTS" id="PR00036">
    <property type="entry name" value="HTHLACI"/>
</dbReference>
<protein>
    <submittedName>
        <fullName evidence="6">LacI family transcriptional regulator</fullName>
    </submittedName>
</protein>
<reference evidence="6 7" key="1">
    <citation type="submission" date="2015-03" db="EMBL/GenBank/DDBJ databases">
        <title>Luteipulveratus halotolerans sp. nov., a novel actinobacterium (Dermacoccaceae) from Sarawak, Malaysia.</title>
        <authorList>
            <person name="Juboi H."/>
            <person name="Basik A."/>
            <person name="Shamsul S.S."/>
            <person name="Arnold P."/>
            <person name="Schmitt E.K."/>
            <person name="Sanglier J.-J."/>
            <person name="Yeo T."/>
        </authorList>
    </citation>
    <scope>NUCLEOTIDE SEQUENCE [LARGE SCALE GENOMIC DNA]</scope>
    <source>
        <strain evidence="6 7">MN07-A0370</strain>
    </source>
</reference>
<evidence type="ECO:0000313" key="6">
    <source>
        <dbReference type="EMBL" id="AKU16511.1"/>
    </source>
</evidence>
<keyword evidence="3" id="KW-0238">DNA-binding</keyword>
<dbReference type="PROSITE" id="PS00356">
    <property type="entry name" value="HTH_LACI_1"/>
    <property type="match status" value="1"/>
</dbReference>
<dbReference type="GO" id="GO:0000976">
    <property type="term" value="F:transcription cis-regulatory region binding"/>
    <property type="evidence" value="ECO:0007669"/>
    <property type="project" value="TreeGrafter"/>
</dbReference>
<dbReference type="Gene3D" id="3.40.50.2300">
    <property type="match status" value="2"/>
</dbReference>
<evidence type="ECO:0000256" key="2">
    <source>
        <dbReference type="ARBA" id="ARBA00023015"/>
    </source>
</evidence>
<dbReference type="Gene3D" id="1.10.260.40">
    <property type="entry name" value="lambda repressor-like DNA-binding domains"/>
    <property type="match status" value="1"/>
</dbReference>
<sequence length="344" mass="37101">MAKIKDVAELAGVSAATVSRVLNNVPTVDADLAERVRDAANELGYRANGVARSLRRQRTDVWALIISDIGNPFFTSVARGVEDIAQREGFSVVLCNTDEDPAKEARYIDVAEREQVAGVVMSPNAFGSDISRLTAAGIPVVAIDRPLREPVDSVLVSSADGARLATEHLFEQGWTRPACVTGPARADTAEQRLAGYRDAFAALRRRPAKSLVRHTDYRAESAREAVASLLDSASPPDSFFLANSSLALGALQEFRRRGLLPGRDVGLVSFDDPPWAGFVNPPMSVVVQPTYEIGVQAGELLLKRIGHPLAGKDARTITLSTELIVRDSSLHKPRRTRAKAAQTA</sequence>
<dbReference type="PANTHER" id="PTHR30146">
    <property type="entry name" value="LACI-RELATED TRANSCRIPTIONAL REPRESSOR"/>
    <property type="match status" value="1"/>
</dbReference>
<dbReference type="SUPFAM" id="SSF53822">
    <property type="entry name" value="Periplasmic binding protein-like I"/>
    <property type="match status" value="1"/>
</dbReference>
<keyword evidence="2" id="KW-0805">Transcription regulation</keyword>
<keyword evidence="1" id="KW-0678">Repressor</keyword>
<dbReference type="EMBL" id="CP011112">
    <property type="protein sequence ID" value="AKU16511.1"/>
    <property type="molecule type" value="Genomic_DNA"/>
</dbReference>
<name>A0A0K1JII0_9MICO</name>
<dbReference type="Pfam" id="PF00356">
    <property type="entry name" value="LacI"/>
    <property type="match status" value="1"/>
</dbReference>
<evidence type="ECO:0000256" key="1">
    <source>
        <dbReference type="ARBA" id="ARBA00022491"/>
    </source>
</evidence>
<evidence type="ECO:0000256" key="3">
    <source>
        <dbReference type="ARBA" id="ARBA00023125"/>
    </source>
</evidence>
<evidence type="ECO:0000259" key="5">
    <source>
        <dbReference type="PROSITE" id="PS50932"/>
    </source>
</evidence>
<evidence type="ECO:0000313" key="7">
    <source>
        <dbReference type="Proteomes" id="UP000066480"/>
    </source>
</evidence>
<dbReference type="InterPro" id="IPR000843">
    <property type="entry name" value="HTH_LacI"/>
</dbReference>
<dbReference type="AlphaFoldDB" id="A0A0K1JII0"/>